<dbReference type="Proteomes" id="UP000821865">
    <property type="component" value="Chromosome 6"/>
</dbReference>
<evidence type="ECO:0000313" key="1">
    <source>
        <dbReference type="EMBL" id="KAH7946045.1"/>
    </source>
</evidence>
<name>A0ACB8CMH5_DERSI</name>
<keyword evidence="2" id="KW-1185">Reference proteome</keyword>
<protein>
    <submittedName>
        <fullName evidence="1">Uncharacterized protein</fullName>
    </submittedName>
</protein>
<accession>A0ACB8CMH5</accession>
<comment type="caution">
    <text evidence="1">The sequence shown here is derived from an EMBL/GenBank/DDBJ whole genome shotgun (WGS) entry which is preliminary data.</text>
</comment>
<sequence length="517" mass="56144">MSEMEKSAEVEAASEEPAVVGCSGNDNGPASVTDAAEPSDPKKKAKWTKGKRRKRARDVNAPERPLTGYVRFLNDRREGVRTANPTASFPDVTKILAIEWSKLSPQEKQKYLDEAEKDRERYSKEMEQYQQTEAYKTFTKKQHEKKAKGGDVSAAATTNGTTADAPSEDSKKDEIPGFDIPIFTEEFLDHNKGCEAELRQLRKSNTEYEEQNAILGKHIDTMKAAIEKLEVETVQQKNNNLALQQHLATLRTNLAASFSSLPLPAGGSEPECGVSGSRRFKDDRIVGGTQAKDAEYPWQVSIQRKSDNSHFCGGSVITPDIIVTAGHCVDSVSPETLSVQAGLLDLRNPPSYSQRRSVSRVVVYEGYNDVNNDIALLKLETPFDLAASEGRIGAVCLPPADYRIRGQVVVTGWGSTRMGGPTSPKLMTVSVPVQGTFVCTASGLSSYNSTTMFCAGLPGRDSCQGDSGGPAVQRNGGLYTLVGIVSFGLGCAIVPGFYTRVPTYVPWITENIAALQS</sequence>
<organism evidence="1 2">
    <name type="scientific">Dermacentor silvarum</name>
    <name type="common">Tick</name>
    <dbReference type="NCBI Taxonomy" id="543639"/>
    <lineage>
        <taxon>Eukaryota</taxon>
        <taxon>Metazoa</taxon>
        <taxon>Ecdysozoa</taxon>
        <taxon>Arthropoda</taxon>
        <taxon>Chelicerata</taxon>
        <taxon>Arachnida</taxon>
        <taxon>Acari</taxon>
        <taxon>Parasitiformes</taxon>
        <taxon>Ixodida</taxon>
        <taxon>Ixodoidea</taxon>
        <taxon>Ixodidae</taxon>
        <taxon>Rhipicephalinae</taxon>
        <taxon>Dermacentor</taxon>
    </lineage>
</organism>
<reference evidence="1" key="1">
    <citation type="submission" date="2020-05" db="EMBL/GenBank/DDBJ databases">
        <title>Large-scale comparative analyses of tick genomes elucidate their genetic diversity and vector capacities.</title>
        <authorList>
            <person name="Jia N."/>
            <person name="Wang J."/>
            <person name="Shi W."/>
            <person name="Du L."/>
            <person name="Sun Y."/>
            <person name="Zhan W."/>
            <person name="Jiang J."/>
            <person name="Wang Q."/>
            <person name="Zhang B."/>
            <person name="Ji P."/>
            <person name="Sakyi L.B."/>
            <person name="Cui X."/>
            <person name="Yuan T."/>
            <person name="Jiang B."/>
            <person name="Yang W."/>
            <person name="Lam T.T.-Y."/>
            <person name="Chang Q."/>
            <person name="Ding S."/>
            <person name="Wang X."/>
            <person name="Zhu J."/>
            <person name="Ruan X."/>
            <person name="Zhao L."/>
            <person name="Wei J."/>
            <person name="Que T."/>
            <person name="Du C."/>
            <person name="Cheng J."/>
            <person name="Dai P."/>
            <person name="Han X."/>
            <person name="Huang E."/>
            <person name="Gao Y."/>
            <person name="Liu J."/>
            <person name="Shao H."/>
            <person name="Ye R."/>
            <person name="Li L."/>
            <person name="Wei W."/>
            <person name="Wang X."/>
            <person name="Wang C."/>
            <person name="Yang T."/>
            <person name="Huo Q."/>
            <person name="Li W."/>
            <person name="Guo W."/>
            <person name="Chen H."/>
            <person name="Zhou L."/>
            <person name="Ni X."/>
            <person name="Tian J."/>
            <person name="Zhou Y."/>
            <person name="Sheng Y."/>
            <person name="Liu T."/>
            <person name="Pan Y."/>
            <person name="Xia L."/>
            <person name="Li J."/>
            <person name="Zhao F."/>
            <person name="Cao W."/>
        </authorList>
    </citation>
    <scope>NUCLEOTIDE SEQUENCE</scope>
    <source>
        <strain evidence="1">Dsil-2018</strain>
    </source>
</reference>
<proteinExistence type="predicted"/>
<gene>
    <name evidence="1" type="ORF">HPB49_019671</name>
</gene>
<evidence type="ECO:0000313" key="2">
    <source>
        <dbReference type="Proteomes" id="UP000821865"/>
    </source>
</evidence>
<dbReference type="EMBL" id="CM023475">
    <property type="protein sequence ID" value="KAH7946045.1"/>
    <property type="molecule type" value="Genomic_DNA"/>
</dbReference>